<proteinExistence type="predicted"/>
<reference evidence="4 5" key="1">
    <citation type="journal article" date="2024" name="bioRxiv">
        <title>A reference genome for Trichogramma kaykai: A tiny desert-dwelling parasitoid wasp with competing sex-ratio distorters.</title>
        <authorList>
            <person name="Culotta J."/>
            <person name="Lindsey A.R."/>
        </authorList>
    </citation>
    <scope>NUCLEOTIDE SEQUENCE [LARGE SCALE GENOMIC DNA]</scope>
    <source>
        <strain evidence="4 5">KSX58</strain>
    </source>
</reference>
<dbReference type="Pfam" id="PF12796">
    <property type="entry name" value="Ank_2"/>
    <property type="match status" value="1"/>
</dbReference>
<evidence type="ECO:0000256" key="1">
    <source>
        <dbReference type="ARBA" id="ARBA00022737"/>
    </source>
</evidence>
<name>A0ABD2X9T8_9HYME</name>
<dbReference type="PANTHER" id="PTHR24124">
    <property type="entry name" value="ANKYRIN REPEAT FAMILY A"/>
    <property type="match status" value="1"/>
</dbReference>
<sequence>METTKVDVRDKWGNTPLHLAIPSLAYNILDLVRSLLQIGADPNLANDEGSTPMHLICKRRCFDRLGQLFWRISDEMGKPVRVDARDKTGKTPLHYALEYHHHEMVELPLRNGTDPNAEGLNLPFLISKTHFYPSVAKTFFKICAELDLRVRVDAKDESGRTPLRWAVTRLSPNIVDVLLDNGADLSSFVFPTESDFAEKLAAPR</sequence>
<dbReference type="SUPFAM" id="SSF48403">
    <property type="entry name" value="Ankyrin repeat"/>
    <property type="match status" value="1"/>
</dbReference>
<dbReference type="Gene3D" id="1.25.40.20">
    <property type="entry name" value="Ankyrin repeat-containing domain"/>
    <property type="match status" value="2"/>
</dbReference>
<evidence type="ECO:0000256" key="2">
    <source>
        <dbReference type="ARBA" id="ARBA00023043"/>
    </source>
</evidence>
<keyword evidence="5" id="KW-1185">Reference proteome</keyword>
<dbReference type="PROSITE" id="PS50297">
    <property type="entry name" value="ANK_REP_REGION"/>
    <property type="match status" value="3"/>
</dbReference>
<dbReference type="PRINTS" id="PR01415">
    <property type="entry name" value="ANKYRIN"/>
</dbReference>
<accession>A0ABD2X9T8</accession>
<protein>
    <recommendedName>
        <fullName evidence="6">Ankyrin</fullName>
    </recommendedName>
</protein>
<dbReference type="AlphaFoldDB" id="A0ABD2X9T8"/>
<feature type="repeat" description="ANK" evidence="3">
    <location>
        <begin position="12"/>
        <end position="47"/>
    </location>
</feature>
<evidence type="ECO:0008006" key="6">
    <source>
        <dbReference type="Google" id="ProtNLM"/>
    </source>
</evidence>
<feature type="repeat" description="ANK" evidence="3">
    <location>
        <begin position="88"/>
        <end position="120"/>
    </location>
</feature>
<keyword evidence="2 3" id="KW-0040">ANK repeat</keyword>
<comment type="caution">
    <text evidence="4">The sequence shown here is derived from an EMBL/GenBank/DDBJ whole genome shotgun (WGS) entry which is preliminary data.</text>
</comment>
<dbReference type="PROSITE" id="PS50088">
    <property type="entry name" value="ANK_REPEAT"/>
    <property type="match status" value="3"/>
</dbReference>
<evidence type="ECO:0000313" key="5">
    <source>
        <dbReference type="Proteomes" id="UP001627154"/>
    </source>
</evidence>
<gene>
    <name evidence="4" type="ORF">TKK_005025</name>
</gene>
<dbReference type="SMART" id="SM00248">
    <property type="entry name" value="ANK"/>
    <property type="match status" value="3"/>
</dbReference>
<dbReference type="Proteomes" id="UP001627154">
    <property type="component" value="Unassembled WGS sequence"/>
</dbReference>
<keyword evidence="1" id="KW-0677">Repeat</keyword>
<dbReference type="InterPro" id="IPR036770">
    <property type="entry name" value="Ankyrin_rpt-contain_sf"/>
</dbReference>
<evidence type="ECO:0000256" key="3">
    <source>
        <dbReference type="PROSITE-ProRule" id="PRU00023"/>
    </source>
</evidence>
<dbReference type="EMBL" id="JBJJXI010000041">
    <property type="protein sequence ID" value="KAL3402025.1"/>
    <property type="molecule type" value="Genomic_DNA"/>
</dbReference>
<evidence type="ECO:0000313" key="4">
    <source>
        <dbReference type="EMBL" id="KAL3402025.1"/>
    </source>
</evidence>
<dbReference type="PANTHER" id="PTHR24124:SF14">
    <property type="entry name" value="CHROMOSOME UNDETERMINED SCAFFOLD_25, WHOLE GENOME SHOTGUN SEQUENCE"/>
    <property type="match status" value="1"/>
</dbReference>
<feature type="repeat" description="ANK" evidence="3">
    <location>
        <begin position="158"/>
        <end position="186"/>
    </location>
</feature>
<dbReference type="InterPro" id="IPR002110">
    <property type="entry name" value="Ankyrin_rpt"/>
</dbReference>
<organism evidence="4 5">
    <name type="scientific">Trichogramma kaykai</name>
    <dbReference type="NCBI Taxonomy" id="54128"/>
    <lineage>
        <taxon>Eukaryota</taxon>
        <taxon>Metazoa</taxon>
        <taxon>Ecdysozoa</taxon>
        <taxon>Arthropoda</taxon>
        <taxon>Hexapoda</taxon>
        <taxon>Insecta</taxon>
        <taxon>Pterygota</taxon>
        <taxon>Neoptera</taxon>
        <taxon>Endopterygota</taxon>
        <taxon>Hymenoptera</taxon>
        <taxon>Apocrita</taxon>
        <taxon>Proctotrupomorpha</taxon>
        <taxon>Chalcidoidea</taxon>
        <taxon>Trichogrammatidae</taxon>
        <taxon>Trichogramma</taxon>
    </lineage>
</organism>
<dbReference type="Pfam" id="PF00023">
    <property type="entry name" value="Ank"/>
    <property type="match status" value="1"/>
</dbReference>